<dbReference type="PROSITE" id="PS50825">
    <property type="entry name" value="HYR"/>
    <property type="match status" value="7"/>
</dbReference>
<feature type="region of interest" description="Disordered" evidence="3">
    <location>
        <begin position="1179"/>
        <end position="1221"/>
    </location>
</feature>
<dbReference type="PANTHER" id="PTHR24273:SF32">
    <property type="entry name" value="HYALIN"/>
    <property type="match status" value="1"/>
</dbReference>
<keyword evidence="5" id="KW-0732">Signal</keyword>
<keyword evidence="4" id="KW-0812">Transmembrane</keyword>
<dbReference type="RefSeq" id="XP_030830581.1">
    <property type="nucleotide sequence ID" value="XM_030974721.1"/>
</dbReference>
<dbReference type="OrthoDB" id="6515930at2759"/>
<feature type="transmembrane region" description="Helical" evidence="4">
    <location>
        <begin position="1067"/>
        <end position="1092"/>
    </location>
</feature>
<keyword evidence="9" id="KW-1185">Reference proteome</keyword>
<dbReference type="EnsemblMetazoa" id="XM_030974721">
    <property type="protein sequence ID" value="XP_030830581"/>
    <property type="gene ID" value="LOC100891850"/>
</dbReference>
<keyword evidence="2" id="KW-0245">EGF-like domain</keyword>
<dbReference type="GeneID" id="100891850"/>
<comment type="caution">
    <text evidence="2">Lacks conserved residue(s) required for the propagation of feature annotation.</text>
</comment>
<dbReference type="OMA" id="CENTGIN"/>
<feature type="domain" description="HYR" evidence="7">
    <location>
        <begin position="688"/>
        <end position="776"/>
    </location>
</feature>
<feature type="signal peptide" evidence="5">
    <location>
        <begin position="1"/>
        <end position="27"/>
    </location>
</feature>
<dbReference type="PANTHER" id="PTHR24273">
    <property type="entry name" value="FI04643P-RELATED"/>
    <property type="match status" value="1"/>
</dbReference>
<keyword evidence="2" id="KW-1015">Disulfide bond</keyword>
<evidence type="ECO:0000313" key="9">
    <source>
        <dbReference type="Proteomes" id="UP000007110"/>
    </source>
</evidence>
<evidence type="ECO:0000256" key="3">
    <source>
        <dbReference type="SAM" id="MobiDB-lite"/>
    </source>
</evidence>
<feature type="domain" description="EGF-like" evidence="6">
    <location>
        <begin position="1015"/>
        <end position="1057"/>
    </location>
</feature>
<accession>A0A7M7N343</accession>
<feature type="domain" description="HYR" evidence="7">
    <location>
        <begin position="186"/>
        <end position="270"/>
    </location>
</feature>
<evidence type="ECO:0000256" key="4">
    <source>
        <dbReference type="SAM" id="Phobius"/>
    </source>
</evidence>
<dbReference type="CDD" id="cd00054">
    <property type="entry name" value="EGF_CA"/>
    <property type="match status" value="1"/>
</dbReference>
<dbReference type="KEGG" id="spu:100891850"/>
<dbReference type="InterPro" id="IPR003410">
    <property type="entry name" value="HYR_dom"/>
</dbReference>
<proteinExistence type="predicted"/>
<keyword evidence="4" id="KW-1133">Transmembrane helix</keyword>
<feature type="chain" id="PRO_5029529031" evidence="5">
    <location>
        <begin position="28"/>
        <end position="1244"/>
    </location>
</feature>
<evidence type="ECO:0000256" key="5">
    <source>
        <dbReference type="SAM" id="SignalP"/>
    </source>
</evidence>
<feature type="disulfide bond" evidence="2">
    <location>
        <begin position="1047"/>
        <end position="1056"/>
    </location>
</feature>
<name>A0A7M7N343_STRPU</name>
<dbReference type="Gene3D" id="2.10.25.10">
    <property type="entry name" value="Laminin"/>
    <property type="match status" value="1"/>
</dbReference>
<dbReference type="InParanoid" id="A0A7M7N343"/>
<reference evidence="8" key="2">
    <citation type="submission" date="2021-01" db="UniProtKB">
        <authorList>
            <consortium name="EnsemblMetazoa"/>
        </authorList>
    </citation>
    <scope>IDENTIFICATION</scope>
</reference>
<feature type="domain" description="HYR" evidence="7">
    <location>
        <begin position="272"/>
        <end position="354"/>
    </location>
</feature>
<organism evidence="8 9">
    <name type="scientific">Strongylocentrotus purpuratus</name>
    <name type="common">Purple sea urchin</name>
    <dbReference type="NCBI Taxonomy" id="7668"/>
    <lineage>
        <taxon>Eukaryota</taxon>
        <taxon>Metazoa</taxon>
        <taxon>Echinodermata</taxon>
        <taxon>Eleutherozoa</taxon>
        <taxon>Echinozoa</taxon>
        <taxon>Echinoidea</taxon>
        <taxon>Euechinoidea</taxon>
        <taxon>Echinacea</taxon>
        <taxon>Camarodonta</taxon>
        <taxon>Echinidea</taxon>
        <taxon>Strongylocentrotidae</taxon>
        <taxon>Strongylocentrotus</taxon>
    </lineage>
</organism>
<dbReference type="PROSITE" id="PS00022">
    <property type="entry name" value="EGF_1"/>
    <property type="match status" value="1"/>
</dbReference>
<dbReference type="PROSITE" id="PS50026">
    <property type="entry name" value="EGF_3"/>
    <property type="match status" value="1"/>
</dbReference>
<dbReference type="Pfam" id="PF02494">
    <property type="entry name" value="HYR"/>
    <property type="match status" value="7"/>
</dbReference>
<dbReference type="Proteomes" id="UP000007110">
    <property type="component" value="Unassembled WGS sequence"/>
</dbReference>
<keyword evidence="1" id="KW-0677">Repeat</keyword>
<feature type="domain" description="HYR" evidence="7">
    <location>
        <begin position="607"/>
        <end position="687"/>
    </location>
</feature>
<evidence type="ECO:0000256" key="2">
    <source>
        <dbReference type="PROSITE-ProRule" id="PRU00076"/>
    </source>
</evidence>
<keyword evidence="4" id="KW-0472">Membrane</keyword>
<dbReference type="InterPro" id="IPR000742">
    <property type="entry name" value="EGF"/>
</dbReference>
<dbReference type="AlphaFoldDB" id="A0A7M7N343"/>
<protein>
    <submittedName>
        <fullName evidence="8">Uncharacterized protein</fullName>
    </submittedName>
</protein>
<reference evidence="9" key="1">
    <citation type="submission" date="2015-02" db="EMBL/GenBank/DDBJ databases">
        <title>Genome sequencing for Strongylocentrotus purpuratus.</title>
        <authorList>
            <person name="Murali S."/>
            <person name="Liu Y."/>
            <person name="Vee V."/>
            <person name="English A."/>
            <person name="Wang M."/>
            <person name="Skinner E."/>
            <person name="Han Y."/>
            <person name="Muzny D.M."/>
            <person name="Worley K.C."/>
            <person name="Gibbs R.A."/>
        </authorList>
    </citation>
    <scope>NUCLEOTIDE SEQUENCE</scope>
</reference>
<feature type="domain" description="HYR" evidence="7">
    <location>
        <begin position="355"/>
        <end position="439"/>
    </location>
</feature>
<feature type="domain" description="HYR" evidence="7">
    <location>
        <begin position="103"/>
        <end position="184"/>
    </location>
</feature>
<evidence type="ECO:0000259" key="7">
    <source>
        <dbReference type="PROSITE" id="PS50825"/>
    </source>
</evidence>
<feature type="compositionally biased region" description="Basic and acidic residues" evidence="3">
    <location>
        <begin position="1201"/>
        <end position="1221"/>
    </location>
</feature>
<evidence type="ECO:0000256" key="1">
    <source>
        <dbReference type="ARBA" id="ARBA00022737"/>
    </source>
</evidence>
<evidence type="ECO:0000259" key="6">
    <source>
        <dbReference type="PROSITE" id="PS50026"/>
    </source>
</evidence>
<evidence type="ECO:0000313" key="8">
    <source>
        <dbReference type="EnsemblMetazoa" id="XP_030830581"/>
    </source>
</evidence>
<feature type="domain" description="HYR" evidence="7">
    <location>
        <begin position="523"/>
        <end position="606"/>
    </location>
</feature>
<sequence>MDTGRSFKVLTWVSLVCILVYIPTTTANTAHDPPAFSEDFGVLTFNNSQTPSWVLTASDSSGIVTLTSSPSPGSYFPLGNTTVTVTATSASITSIEVFTVQVVSDGSPETANCPGDQLHEVSPSEVPRAVTWSVPSARGSGTITTTSNYSPDDMFREGTTKVIYKFTDDAGRSSKCFFYIKITINADEIAPDVVFCPGNVTVTKPAGTVQATVTWNEPMFYDAVSKADLDIQQSKQSGSNFTVGSTQVLYTAMDGKFNAADCQFTVTINVVEDNDKPVIVGCPQNFTHWVTAGQTTAPVSWVAPDITDNSSFTVQVSHEPGSEFTVGMDTVVSYVAKDAVNNMADCTFTISVREDSVDPELQCPSNMSIRVTQDMTTQVVTWPTPSATDNSGNVTVTSSPKSGTAFQASVSGQNDTVTVTAADAYGNSDTCTFLVNVRYDVRPELSCPVVSQETVPGESFATVTWPDVVITDDYTSDSALVITMSHGSMIANLQYDADPVTVTITAQDELGNIGSCTFTADVVDTEKPVWSACPPNVNKTAELGTNSKVVDWELPSVSDNSGKDPIKTNNPPASQLFSGGIWPVVYTATDDSGNTGTCEFYVTVIVDDDVPEFTNCPTSQVRFNSDANTNSAVVDWGDITATDNSGTPTITSNYARNQRLDIGSYDLVYQARDIHGNVAFCRFNVLVIDTEAPGFVACPDSFSVFILGSQPSVRVSWTEPTFMDNSIQGTVTAMPSPGSSPPGSQFAPGEHLIEYMAMDAQGNTASTCSFTVNVIVQTDTIELDGELLLDIVRGINGQFSPTIARLQSLRDDLDDLFRISSSLAPNFVGIEILASSFDTSSNFKIQFRLHFSNPSYYNEEEIKQAFYSALTDNLNFATTNTIVPESFDLGVREFRGQITLRRIVSSPTTEVDFATCCGDPTSTQYLALEARIHVNLWSTFRGLGNFRMVKSLRFKSGSVVVPFTVTLSDDSTATTQQADTFFANAVDGSSLEWMPGGVSSELFLVTLSPPNVLPIIEVCPSSFECLSNGGTCTVLNHIEVYYYECSCPSGRSGDNCENTGINLSTGAIIGIAVGVATFFLLLLFICCCLYFCGTRRYQDPVYGQKPAPLMLMPRDDYYYRRPPIMDRRGPIITEMEEGLEGPYFHHEREDYRAPAPLPLAIEPAPSLQIPRPVTNGPKFHHEYEDAVPAPQRRERSRRNRFRDVLPDRLTRGRHRDHEGRHYQRDYVPERMEDTKQRLFREFNY</sequence>